<comment type="caution">
    <text evidence="7">The sequence shown here is derived from an EMBL/GenBank/DDBJ whole genome shotgun (WGS) entry which is preliminary data.</text>
</comment>
<evidence type="ECO:0000256" key="4">
    <source>
        <dbReference type="ARBA" id="ARBA00023002"/>
    </source>
</evidence>
<organism evidence="7 8">
    <name type="scientific">Pseudocercospora musae</name>
    <dbReference type="NCBI Taxonomy" id="113226"/>
    <lineage>
        <taxon>Eukaryota</taxon>
        <taxon>Fungi</taxon>
        <taxon>Dikarya</taxon>
        <taxon>Ascomycota</taxon>
        <taxon>Pezizomycotina</taxon>
        <taxon>Dothideomycetes</taxon>
        <taxon>Dothideomycetidae</taxon>
        <taxon>Mycosphaerellales</taxon>
        <taxon>Mycosphaerellaceae</taxon>
        <taxon>Pseudocercospora</taxon>
    </lineage>
</organism>
<keyword evidence="4" id="KW-0560">Oxidoreductase</keyword>
<dbReference type="InterPro" id="IPR012951">
    <property type="entry name" value="BBE"/>
</dbReference>
<dbReference type="InterPro" id="IPR016169">
    <property type="entry name" value="FAD-bd_PCMH_sub2"/>
</dbReference>
<feature type="domain" description="FAD-binding PCMH-type" evidence="6">
    <location>
        <begin position="90"/>
        <end position="261"/>
    </location>
</feature>
<dbReference type="PANTHER" id="PTHR42973:SF34">
    <property type="entry name" value="FAD BINDING DOMAIN PROTEIN (AFU_ORTHOLOGUE AFUA_3G02770)"/>
    <property type="match status" value="1"/>
</dbReference>
<evidence type="ECO:0000256" key="2">
    <source>
        <dbReference type="ARBA" id="ARBA00022630"/>
    </source>
</evidence>
<feature type="chain" id="PRO_5007297535" description="FAD-binding PCMH-type domain-containing protein" evidence="5">
    <location>
        <begin position="26"/>
        <end position="480"/>
    </location>
</feature>
<protein>
    <recommendedName>
        <fullName evidence="6">FAD-binding PCMH-type domain-containing protein</fullName>
    </recommendedName>
</protein>
<keyword evidence="8" id="KW-1185">Reference proteome</keyword>
<evidence type="ECO:0000313" key="8">
    <source>
        <dbReference type="Proteomes" id="UP000073492"/>
    </source>
</evidence>
<dbReference type="STRING" id="113226.A0A139IL32"/>
<dbReference type="PANTHER" id="PTHR42973">
    <property type="entry name" value="BINDING OXIDOREDUCTASE, PUTATIVE (AFU_ORTHOLOGUE AFUA_1G17690)-RELATED"/>
    <property type="match status" value="1"/>
</dbReference>
<keyword evidence="2" id="KW-0285">Flavoprotein</keyword>
<dbReference type="Pfam" id="PF01565">
    <property type="entry name" value="FAD_binding_4"/>
    <property type="match status" value="1"/>
</dbReference>
<dbReference type="Gene3D" id="3.30.465.10">
    <property type="match status" value="1"/>
</dbReference>
<evidence type="ECO:0000259" key="6">
    <source>
        <dbReference type="PROSITE" id="PS51387"/>
    </source>
</evidence>
<keyword evidence="5" id="KW-0732">Signal</keyword>
<name>A0A139IL32_9PEZI</name>
<dbReference type="OrthoDB" id="2151789at2759"/>
<dbReference type="SUPFAM" id="SSF56176">
    <property type="entry name" value="FAD-binding/transporter-associated domain-like"/>
    <property type="match status" value="1"/>
</dbReference>
<feature type="signal peptide" evidence="5">
    <location>
        <begin position="1"/>
        <end position="25"/>
    </location>
</feature>
<sequence length="480" mass="52364">MAFSRISCISLHLWTLGNLPSAVSAELRGASEDSSVPLYGNNSKHDCAVAVIDSLCAKSQEIPNVQVTSTSGNTTQFDLEKSDFWSAFQAEVSPACFVTPTCPGEVAQVLGILKDTQCRFAVKSGGHAAFAQASNVDDGVTILLKELHTLELDRNAGIVRVGTGNLWIDVYAYLTPKNLSVVGGRVTGIGVGGLILGGGISFFSGRYGWACDGVRNYEVVVASGEILQVNQASHPDLYWSLRGGGNNFGIVTRMDLEVFEQGDLWGGAMALPWTVKNDVIDALYDFGQRQSSKNEDEVDVDASTWAAFGYAQQPQSGKFISIEPVYAKPVVNPPVFENFTKLEPVLMSTTKDVEGIVPVMLFQPLTAAVIRHFSENGGNALGITEKDGPLLLMSLPVMWWDSSQDEEVSAFARTVMDRCVEASRTLGAFHPYIYQNYAAKEQQVFESYGQANLKRLRVVSEKYDPDGVFQRLQPGYHKLW</sequence>
<evidence type="ECO:0000256" key="1">
    <source>
        <dbReference type="ARBA" id="ARBA00005466"/>
    </source>
</evidence>
<dbReference type="PROSITE" id="PS51387">
    <property type="entry name" value="FAD_PCMH"/>
    <property type="match status" value="1"/>
</dbReference>
<dbReference type="EMBL" id="LFZO01000059">
    <property type="protein sequence ID" value="KXT15390.1"/>
    <property type="molecule type" value="Genomic_DNA"/>
</dbReference>
<dbReference type="InterPro" id="IPR050416">
    <property type="entry name" value="FAD-linked_Oxidoreductase"/>
</dbReference>
<accession>A0A139IL32</accession>
<proteinExistence type="inferred from homology"/>
<evidence type="ECO:0000313" key="7">
    <source>
        <dbReference type="EMBL" id="KXT15390.1"/>
    </source>
</evidence>
<dbReference type="InterPro" id="IPR016166">
    <property type="entry name" value="FAD-bd_PCMH"/>
</dbReference>
<evidence type="ECO:0000256" key="5">
    <source>
        <dbReference type="SAM" id="SignalP"/>
    </source>
</evidence>
<dbReference type="InterPro" id="IPR036318">
    <property type="entry name" value="FAD-bd_PCMH-like_sf"/>
</dbReference>
<dbReference type="Proteomes" id="UP000073492">
    <property type="component" value="Unassembled WGS sequence"/>
</dbReference>
<dbReference type="Pfam" id="PF08031">
    <property type="entry name" value="BBE"/>
    <property type="match status" value="1"/>
</dbReference>
<dbReference type="AlphaFoldDB" id="A0A139IL32"/>
<gene>
    <name evidence="7" type="ORF">AC579_2219</name>
</gene>
<dbReference type="InterPro" id="IPR006094">
    <property type="entry name" value="Oxid_FAD_bind_N"/>
</dbReference>
<evidence type="ECO:0000256" key="3">
    <source>
        <dbReference type="ARBA" id="ARBA00022827"/>
    </source>
</evidence>
<dbReference type="GO" id="GO:0071949">
    <property type="term" value="F:FAD binding"/>
    <property type="evidence" value="ECO:0007669"/>
    <property type="project" value="InterPro"/>
</dbReference>
<reference evidence="7 8" key="1">
    <citation type="submission" date="2015-07" db="EMBL/GenBank/DDBJ databases">
        <title>Comparative genomics of the Sigatoka disease complex on banana suggests a link between parallel evolutionary changes in Pseudocercospora fijiensis and Pseudocercospora eumusae and increased virulence on the banana host.</title>
        <authorList>
            <person name="Chang T.-C."/>
            <person name="Salvucci A."/>
            <person name="Crous P.W."/>
            <person name="Stergiopoulos I."/>
        </authorList>
    </citation>
    <scope>NUCLEOTIDE SEQUENCE [LARGE SCALE GENOMIC DNA]</scope>
    <source>
        <strain evidence="7 8">CBS 116634</strain>
    </source>
</reference>
<comment type="similarity">
    <text evidence="1">Belongs to the oxygen-dependent FAD-linked oxidoreductase family.</text>
</comment>
<dbReference type="GO" id="GO:0016491">
    <property type="term" value="F:oxidoreductase activity"/>
    <property type="evidence" value="ECO:0007669"/>
    <property type="project" value="UniProtKB-KW"/>
</dbReference>
<keyword evidence="3" id="KW-0274">FAD</keyword>